<dbReference type="EMBL" id="LDIR01000001">
    <property type="protein sequence ID" value="OCL93589.1"/>
    <property type="molecule type" value="Genomic_DNA"/>
</dbReference>
<evidence type="ECO:0000256" key="3">
    <source>
        <dbReference type="PIRSR" id="PIRSR003092-1"/>
    </source>
</evidence>
<evidence type="ECO:0000313" key="6">
    <source>
        <dbReference type="EMBL" id="QEP40010.1"/>
    </source>
</evidence>
<keyword evidence="7" id="KW-1185">Reference proteome</keyword>
<reference evidence="5 7" key="1">
    <citation type="submission" date="2015-05" db="EMBL/GenBank/DDBJ databases">
        <authorList>
            <person name="Rovetto F."/>
            <person name="Cocolin L."/>
            <person name="Illeghems K."/>
            <person name="Van Nieuwerburgh F."/>
            <person name="Houf K."/>
        </authorList>
    </citation>
    <scope>NUCLEOTIDE SEQUENCE [LARGE SCALE GENOMIC DNA]</scope>
    <source>
        <strain evidence="5 7">117434</strain>
    </source>
</reference>
<dbReference type="InterPro" id="IPR025501">
    <property type="entry name" value="MinD_FleN"/>
</dbReference>
<evidence type="ECO:0000313" key="8">
    <source>
        <dbReference type="Proteomes" id="UP000322644"/>
    </source>
</evidence>
<gene>
    <name evidence="6" type="primary">flhG</name>
    <name evidence="5" type="synonym">ylxH</name>
    <name evidence="5" type="ORF">AAX28_01132</name>
    <name evidence="6" type="ORF">APORC_0380</name>
</gene>
<proteinExistence type="predicted"/>
<sequence length="272" mass="30546">MLDEKISQARDLIKLTRNIDDEIITKTKLLTITSGKGGVGKSTFSANLAYFYAMNGYKTIVLDADIGLANMQVLLDIRPSSTIFDYINGKKNLDEIILNTAYPNLYLIAGKSGYQYSKTGSFLFSRLVNEILLKDEFDILIIDTGAGLNDYVKEFLTISPNIVAITSTDPSALTDVYSLLKLLSLEKDELMLCFNHTRTNSTGEKVTDSLTKLAKKNRLKENFMIKYIGSIPNSIRVSSVARARKLFLREFPNDEVSQRFIEVGKNILRNLK</sequence>
<dbReference type="GO" id="GO:0005524">
    <property type="term" value="F:ATP binding"/>
    <property type="evidence" value="ECO:0007669"/>
    <property type="project" value="UniProtKB-KW"/>
</dbReference>
<dbReference type="GO" id="GO:0016887">
    <property type="term" value="F:ATP hydrolysis activity"/>
    <property type="evidence" value="ECO:0007669"/>
    <property type="project" value="TreeGrafter"/>
</dbReference>
<dbReference type="PIRSF" id="PIRSF003092">
    <property type="entry name" value="MinD"/>
    <property type="match status" value="1"/>
</dbReference>
<dbReference type="InterPro" id="IPR027417">
    <property type="entry name" value="P-loop_NTPase"/>
</dbReference>
<accession>A0A1C0B150</accession>
<name>A0A1C0B150_9BACT</name>
<evidence type="ECO:0000256" key="2">
    <source>
        <dbReference type="ARBA" id="ARBA00022840"/>
    </source>
</evidence>
<dbReference type="AlphaFoldDB" id="A0A1C0B150"/>
<feature type="binding site" evidence="3">
    <location>
        <begin position="36"/>
        <end position="43"/>
    </location>
    <ligand>
        <name>ATP</name>
        <dbReference type="ChEBI" id="CHEBI:30616"/>
    </ligand>
</feature>
<keyword evidence="6" id="KW-0969">Cilium</keyword>
<keyword evidence="6" id="KW-0966">Cell projection</keyword>
<dbReference type="GO" id="GO:0051782">
    <property type="term" value="P:negative regulation of cell division"/>
    <property type="evidence" value="ECO:0007669"/>
    <property type="project" value="TreeGrafter"/>
</dbReference>
<dbReference type="GO" id="GO:0009898">
    <property type="term" value="C:cytoplasmic side of plasma membrane"/>
    <property type="evidence" value="ECO:0007669"/>
    <property type="project" value="TreeGrafter"/>
</dbReference>
<dbReference type="Proteomes" id="UP000322644">
    <property type="component" value="Chromosome"/>
</dbReference>
<dbReference type="PANTHER" id="PTHR43384">
    <property type="entry name" value="SEPTUM SITE-DETERMINING PROTEIN MIND HOMOLOG, CHLOROPLASTIC-RELATED"/>
    <property type="match status" value="1"/>
</dbReference>
<evidence type="ECO:0000313" key="5">
    <source>
        <dbReference type="EMBL" id="OCL93589.1"/>
    </source>
</evidence>
<dbReference type="PANTHER" id="PTHR43384:SF4">
    <property type="entry name" value="CELLULOSE BIOSYNTHESIS PROTEIN BCSQ-RELATED"/>
    <property type="match status" value="1"/>
</dbReference>
<keyword evidence="2 3" id="KW-0067">ATP-binding</keyword>
<keyword evidence="1 3" id="KW-0547">Nucleotide-binding</keyword>
<dbReference type="EMBL" id="CP036246">
    <property type="protein sequence ID" value="QEP40010.1"/>
    <property type="molecule type" value="Genomic_DNA"/>
</dbReference>
<feature type="domain" description="AAA" evidence="4">
    <location>
        <begin position="28"/>
        <end position="185"/>
    </location>
</feature>
<dbReference type="Pfam" id="PF13614">
    <property type="entry name" value="AAA_31"/>
    <property type="match status" value="1"/>
</dbReference>
<dbReference type="KEGG" id="apoc:APORC_0380"/>
<keyword evidence="6" id="KW-0282">Flagellum</keyword>
<dbReference type="InterPro" id="IPR025669">
    <property type="entry name" value="AAA_dom"/>
</dbReference>
<organism evidence="6 8">
    <name type="scientific">Arcobacter porcinus</name>
    <dbReference type="NCBI Taxonomy" id="1935204"/>
    <lineage>
        <taxon>Bacteria</taxon>
        <taxon>Pseudomonadati</taxon>
        <taxon>Campylobacterota</taxon>
        <taxon>Epsilonproteobacteria</taxon>
        <taxon>Campylobacterales</taxon>
        <taxon>Arcobacteraceae</taxon>
        <taxon>Arcobacter</taxon>
    </lineage>
</organism>
<dbReference type="SUPFAM" id="SSF52540">
    <property type="entry name" value="P-loop containing nucleoside triphosphate hydrolases"/>
    <property type="match status" value="1"/>
</dbReference>
<evidence type="ECO:0000259" key="4">
    <source>
        <dbReference type="Pfam" id="PF13614"/>
    </source>
</evidence>
<evidence type="ECO:0000313" key="7">
    <source>
        <dbReference type="Proteomes" id="UP000093159"/>
    </source>
</evidence>
<protein>
    <submittedName>
        <fullName evidence="5">Flagellum site-determining protein YlxH</fullName>
    </submittedName>
    <submittedName>
        <fullName evidence="6">Polar flagellar biogenesis regulatory protein FlhG</fullName>
    </submittedName>
</protein>
<dbReference type="InterPro" id="IPR050625">
    <property type="entry name" value="ParA/MinD_ATPase"/>
</dbReference>
<dbReference type="OrthoDB" id="9773088at2"/>
<dbReference type="Proteomes" id="UP000093159">
    <property type="component" value="Unassembled WGS sequence"/>
</dbReference>
<evidence type="ECO:0000256" key="1">
    <source>
        <dbReference type="ARBA" id="ARBA00022741"/>
    </source>
</evidence>
<reference evidence="6 8" key="3">
    <citation type="submission" date="2019-09" db="EMBL/GenBank/DDBJ databases">
        <title>Taxonomic note: a critical rebuttal of the proposed division of the genus Arcobacter into six genera, emended descriptions of Arcobacter anaerophilus and the genus Arcobacter, and an assessment of genus-level boundaries for Epsilonproteobacteria using in silico genomic comparator tools.</title>
        <authorList>
            <person name="On S.L.W."/>
            <person name="Miller W.G."/>
            <person name="Biggs P."/>
            <person name="Cornelius A."/>
            <person name="Vandamme P."/>
        </authorList>
    </citation>
    <scope>NUCLEOTIDE SEQUENCE [LARGE SCALE GENOMIC DNA]</scope>
    <source>
        <strain evidence="6 8">CCUG 56899</strain>
    </source>
</reference>
<reference evidence="6 8" key="2">
    <citation type="submission" date="2019-09" db="EMBL/GenBank/DDBJ databases">
        <title>Complete genome sequencing of four Arcobacter species reveals a diverse suite of mobile elements.</title>
        <authorList>
            <person name="Miller W.G."/>
            <person name="Yee E."/>
            <person name="Bono J.L."/>
        </authorList>
    </citation>
    <scope>NUCLEOTIDE SEQUENCE [LARGE SCALE GENOMIC DNA]</scope>
    <source>
        <strain evidence="6 8">CCUG 56899</strain>
    </source>
</reference>
<dbReference type="RefSeq" id="WP_066169866.1">
    <property type="nucleotide sequence ID" value="NZ_CP036246.2"/>
</dbReference>
<dbReference type="GO" id="GO:0005829">
    <property type="term" value="C:cytosol"/>
    <property type="evidence" value="ECO:0007669"/>
    <property type="project" value="TreeGrafter"/>
</dbReference>
<dbReference type="Gene3D" id="3.40.50.300">
    <property type="entry name" value="P-loop containing nucleotide triphosphate hydrolases"/>
    <property type="match status" value="1"/>
</dbReference>